<reference evidence="1 2" key="1">
    <citation type="journal article" date="2019" name="Int. J. Syst. Evol. Microbiol.">
        <title>The Global Catalogue of Microorganisms (GCM) 10K type strain sequencing project: providing services to taxonomists for standard genome sequencing and annotation.</title>
        <authorList>
            <consortium name="The Broad Institute Genomics Platform"/>
            <consortium name="The Broad Institute Genome Sequencing Center for Infectious Disease"/>
            <person name="Wu L."/>
            <person name="Ma J."/>
        </authorList>
    </citation>
    <scope>NUCLEOTIDE SEQUENCE [LARGE SCALE GENOMIC DNA]</scope>
    <source>
        <strain evidence="1 2">JCM 15134</strain>
    </source>
</reference>
<comment type="caution">
    <text evidence="1">The sequence shown here is derived from an EMBL/GenBank/DDBJ whole genome shotgun (WGS) entry which is preliminary data.</text>
</comment>
<evidence type="ECO:0000313" key="2">
    <source>
        <dbReference type="Proteomes" id="UP001499915"/>
    </source>
</evidence>
<gene>
    <name evidence="1" type="ORF">GCM10009104_02920</name>
</gene>
<dbReference type="RefSeq" id="WP_343801173.1">
    <property type="nucleotide sequence ID" value="NZ_BAAAET010000001.1"/>
</dbReference>
<dbReference type="EMBL" id="BAAAET010000001">
    <property type="protein sequence ID" value="GAA0681638.1"/>
    <property type="molecule type" value="Genomic_DNA"/>
</dbReference>
<keyword evidence="2" id="KW-1185">Reference proteome</keyword>
<name>A0ABN1I1X3_9GAMM</name>
<accession>A0ABN1I1X3</accession>
<sequence>MAISTAKIKQYLDEVDFKYQERDSDTIVTGFTDDDSNRVMIVIRLMEDGEFLQMRTLKHLDELVEEADPEKRTELLKWMLNKNYTTKTGSWEYDPDDHDHHLSIGHVIEDGDLTYKQFLRMLGVLTKSASLIPEMKEVLGINEAAIDPVEQKRQELLAQLRALEDGTGI</sequence>
<evidence type="ECO:0000313" key="1">
    <source>
        <dbReference type="EMBL" id="GAA0681638.1"/>
    </source>
</evidence>
<protein>
    <submittedName>
        <fullName evidence="1">Uncharacterized protein</fullName>
    </submittedName>
</protein>
<dbReference type="Proteomes" id="UP001499915">
    <property type="component" value="Unassembled WGS sequence"/>
</dbReference>
<proteinExistence type="predicted"/>
<organism evidence="1 2">
    <name type="scientific">Marinobacterium maritimum</name>
    <dbReference type="NCBI Taxonomy" id="500162"/>
    <lineage>
        <taxon>Bacteria</taxon>
        <taxon>Pseudomonadati</taxon>
        <taxon>Pseudomonadota</taxon>
        <taxon>Gammaproteobacteria</taxon>
        <taxon>Oceanospirillales</taxon>
        <taxon>Oceanospirillaceae</taxon>
        <taxon>Marinobacterium</taxon>
    </lineage>
</organism>